<protein>
    <recommendedName>
        <fullName evidence="1">GP-PDE domain-containing protein</fullName>
    </recommendedName>
</protein>
<dbReference type="Gene3D" id="3.20.20.190">
    <property type="entry name" value="Phosphatidylinositol (PI) phosphodiesterase"/>
    <property type="match status" value="1"/>
</dbReference>
<evidence type="ECO:0000313" key="2">
    <source>
        <dbReference type="EMBL" id="QHU03643.1"/>
    </source>
</evidence>
<dbReference type="Pfam" id="PF03009">
    <property type="entry name" value="GDPD"/>
    <property type="match status" value="1"/>
</dbReference>
<sequence>MKCIAHRGYSLKYKDNSIEAIREAIHRDYDGVEIDVQLCGSGELVLYHDIYIEGEYISDLNIGRVRELGICTLQDVYEQIPEIRQVLLILDIKGSNLNIAKTLSKFYENEQTDNIFFCSFNRKIVYSLPNHFNIGSTFESTFHISEYPLITMGLNAVILHWTCLDHEFIHYCSTKDIRVYTYTHKEDEELEYMYRYRVDGIITNGF</sequence>
<dbReference type="GO" id="GO:0008081">
    <property type="term" value="F:phosphoric diester hydrolase activity"/>
    <property type="evidence" value="ECO:0007669"/>
    <property type="project" value="InterPro"/>
</dbReference>
<evidence type="ECO:0000259" key="1">
    <source>
        <dbReference type="PROSITE" id="PS51704"/>
    </source>
</evidence>
<dbReference type="InterPro" id="IPR030395">
    <property type="entry name" value="GP_PDE_dom"/>
</dbReference>
<dbReference type="PANTHER" id="PTHR46211:SF14">
    <property type="entry name" value="GLYCEROPHOSPHODIESTER PHOSPHODIESTERASE"/>
    <property type="match status" value="1"/>
</dbReference>
<dbReference type="EMBL" id="MN740384">
    <property type="protein sequence ID" value="QHU03643.1"/>
    <property type="molecule type" value="Genomic_DNA"/>
</dbReference>
<proteinExistence type="predicted"/>
<organism evidence="2">
    <name type="scientific">viral metagenome</name>
    <dbReference type="NCBI Taxonomy" id="1070528"/>
    <lineage>
        <taxon>unclassified sequences</taxon>
        <taxon>metagenomes</taxon>
        <taxon>organismal metagenomes</taxon>
    </lineage>
</organism>
<dbReference type="InterPro" id="IPR017946">
    <property type="entry name" value="PLC-like_Pdiesterase_TIM-brl"/>
</dbReference>
<dbReference type="PANTHER" id="PTHR46211">
    <property type="entry name" value="GLYCEROPHOSPHORYL DIESTER PHOSPHODIESTERASE"/>
    <property type="match status" value="1"/>
</dbReference>
<accession>A0A6C0JE24</accession>
<name>A0A6C0JE24_9ZZZZ</name>
<dbReference type="SUPFAM" id="SSF51695">
    <property type="entry name" value="PLC-like phosphodiesterases"/>
    <property type="match status" value="1"/>
</dbReference>
<dbReference type="GO" id="GO:0006629">
    <property type="term" value="P:lipid metabolic process"/>
    <property type="evidence" value="ECO:0007669"/>
    <property type="project" value="InterPro"/>
</dbReference>
<dbReference type="CDD" id="cd08556">
    <property type="entry name" value="GDPD"/>
    <property type="match status" value="1"/>
</dbReference>
<dbReference type="PROSITE" id="PS51704">
    <property type="entry name" value="GP_PDE"/>
    <property type="match status" value="1"/>
</dbReference>
<dbReference type="AlphaFoldDB" id="A0A6C0JE24"/>
<feature type="domain" description="GP-PDE" evidence="1">
    <location>
        <begin position="1"/>
        <end position="206"/>
    </location>
</feature>
<reference evidence="2" key="1">
    <citation type="journal article" date="2020" name="Nature">
        <title>Giant virus diversity and host interactions through global metagenomics.</title>
        <authorList>
            <person name="Schulz F."/>
            <person name="Roux S."/>
            <person name="Paez-Espino D."/>
            <person name="Jungbluth S."/>
            <person name="Walsh D.A."/>
            <person name="Denef V.J."/>
            <person name="McMahon K.D."/>
            <person name="Konstantinidis K.T."/>
            <person name="Eloe-Fadrosh E.A."/>
            <person name="Kyrpides N.C."/>
            <person name="Woyke T."/>
        </authorList>
    </citation>
    <scope>NUCLEOTIDE SEQUENCE</scope>
    <source>
        <strain evidence="2">GVMAG-M-3300027206-1</strain>
    </source>
</reference>